<dbReference type="EMBL" id="VDMD01000023">
    <property type="protein sequence ID" value="TRM60153.1"/>
    <property type="molecule type" value="Genomic_DNA"/>
</dbReference>
<keyword evidence="2" id="KW-1185">Reference proteome</keyword>
<evidence type="ECO:0000313" key="1">
    <source>
        <dbReference type="EMBL" id="TRM60153.1"/>
    </source>
</evidence>
<protein>
    <submittedName>
        <fullName evidence="1">Uncharacterized protein</fullName>
    </submittedName>
</protein>
<gene>
    <name evidence="1" type="ORF">BD626DRAFT_538898</name>
</gene>
<dbReference type="OrthoDB" id="3006153at2759"/>
<reference evidence="1 2" key="1">
    <citation type="journal article" date="2019" name="New Phytol.">
        <title>Comparative genomics reveals unique wood-decay strategies and fruiting body development in the Schizophyllaceae.</title>
        <authorList>
            <person name="Almasi E."/>
            <person name="Sahu N."/>
            <person name="Krizsan K."/>
            <person name="Balint B."/>
            <person name="Kovacs G.M."/>
            <person name="Kiss B."/>
            <person name="Cseklye J."/>
            <person name="Drula E."/>
            <person name="Henrissat B."/>
            <person name="Nagy I."/>
            <person name="Chovatia M."/>
            <person name="Adam C."/>
            <person name="LaButti K."/>
            <person name="Lipzen A."/>
            <person name="Riley R."/>
            <person name="Grigoriev I.V."/>
            <person name="Nagy L.G."/>
        </authorList>
    </citation>
    <scope>NUCLEOTIDE SEQUENCE [LARGE SCALE GENOMIC DNA]</scope>
    <source>
        <strain evidence="1 2">NL-1724</strain>
    </source>
</reference>
<dbReference type="Proteomes" id="UP000320762">
    <property type="component" value="Unassembled WGS sequence"/>
</dbReference>
<organism evidence="1 2">
    <name type="scientific">Schizophyllum amplum</name>
    <dbReference type="NCBI Taxonomy" id="97359"/>
    <lineage>
        <taxon>Eukaryota</taxon>
        <taxon>Fungi</taxon>
        <taxon>Dikarya</taxon>
        <taxon>Basidiomycota</taxon>
        <taxon>Agaricomycotina</taxon>
        <taxon>Agaricomycetes</taxon>
        <taxon>Agaricomycetidae</taxon>
        <taxon>Agaricales</taxon>
        <taxon>Schizophyllaceae</taxon>
        <taxon>Schizophyllum</taxon>
    </lineage>
</organism>
<evidence type="ECO:0000313" key="2">
    <source>
        <dbReference type="Proteomes" id="UP000320762"/>
    </source>
</evidence>
<proteinExistence type="predicted"/>
<dbReference type="AlphaFoldDB" id="A0A550C5S1"/>
<accession>A0A550C5S1</accession>
<sequence length="232" mass="25139">MPPSRSSAPILVSLIFGAAALYYLCTSTPYNITTYVPSSLSWYPGTMTTTTSPKGWYGRTAPHPAPEEWTPRREALSLAVLRSTKIEPEGFTLALFSDTMDGQHVAVDAMGRVVLVPGADHEAMMAHVQTAMALPETGMFRNLWQVKQPTTSQPIDRVVVPRGTAEGENAEVSVSGWVGSSEDAMPLKRPVEGIEELPSALKELIGLALEARQDFDSGSMDQAMVSRVKNCL</sequence>
<name>A0A550C5S1_9AGAR</name>
<comment type="caution">
    <text evidence="1">The sequence shown here is derived from an EMBL/GenBank/DDBJ whole genome shotgun (WGS) entry which is preliminary data.</text>
</comment>